<evidence type="ECO:0000313" key="2">
    <source>
        <dbReference type="EMBL" id="CAD7258370.1"/>
    </source>
</evidence>
<name>A0A7R9AQF8_TIMSH</name>
<sequence>MSVVRHTNDDMDQNYSEDESSPLYGGRDSMTPTPTQFRLLTMFRVDLEMVTNRPLLPVAPRSKEMKKESGVLDRQRRVGRGGGVLKGGRQHCWCVTSTNRTRRAVKSLVPSSLKVTLTPARLSCSVPLPALGGWMDQYNTVNHD</sequence>
<gene>
    <name evidence="2" type="ORF">TSIB3V08_LOCUS2607</name>
</gene>
<feature type="region of interest" description="Disordered" evidence="1">
    <location>
        <begin position="62"/>
        <end position="81"/>
    </location>
</feature>
<organism evidence="2">
    <name type="scientific">Timema shepardi</name>
    <name type="common">Walking stick</name>
    <dbReference type="NCBI Taxonomy" id="629360"/>
    <lineage>
        <taxon>Eukaryota</taxon>
        <taxon>Metazoa</taxon>
        <taxon>Ecdysozoa</taxon>
        <taxon>Arthropoda</taxon>
        <taxon>Hexapoda</taxon>
        <taxon>Insecta</taxon>
        <taxon>Pterygota</taxon>
        <taxon>Neoptera</taxon>
        <taxon>Polyneoptera</taxon>
        <taxon>Phasmatodea</taxon>
        <taxon>Timematodea</taxon>
        <taxon>Timematoidea</taxon>
        <taxon>Timematidae</taxon>
        <taxon>Timema</taxon>
    </lineage>
</organism>
<evidence type="ECO:0000256" key="1">
    <source>
        <dbReference type="SAM" id="MobiDB-lite"/>
    </source>
</evidence>
<proteinExistence type="predicted"/>
<reference evidence="2" key="1">
    <citation type="submission" date="2020-11" db="EMBL/GenBank/DDBJ databases">
        <authorList>
            <person name="Tran Van P."/>
        </authorList>
    </citation>
    <scope>NUCLEOTIDE SEQUENCE</scope>
</reference>
<feature type="region of interest" description="Disordered" evidence="1">
    <location>
        <begin position="1"/>
        <end position="31"/>
    </location>
</feature>
<dbReference type="EMBL" id="OC000805">
    <property type="protein sequence ID" value="CAD7258370.1"/>
    <property type="molecule type" value="Genomic_DNA"/>
</dbReference>
<feature type="compositionally biased region" description="Acidic residues" evidence="1">
    <location>
        <begin position="10"/>
        <end position="20"/>
    </location>
</feature>
<accession>A0A7R9AQF8</accession>
<feature type="compositionally biased region" description="Basic and acidic residues" evidence="1">
    <location>
        <begin position="62"/>
        <end position="76"/>
    </location>
</feature>
<dbReference type="AlphaFoldDB" id="A0A7R9AQF8"/>
<protein>
    <submittedName>
        <fullName evidence="2">Uncharacterized protein</fullName>
    </submittedName>
</protein>